<reference evidence="2 3" key="1">
    <citation type="journal article" date="2021" name="Elife">
        <title>Chloroplast acquisition without the gene transfer in kleptoplastic sea slugs, Plakobranchus ocellatus.</title>
        <authorList>
            <person name="Maeda T."/>
            <person name="Takahashi S."/>
            <person name="Yoshida T."/>
            <person name="Shimamura S."/>
            <person name="Takaki Y."/>
            <person name="Nagai Y."/>
            <person name="Toyoda A."/>
            <person name="Suzuki Y."/>
            <person name="Arimoto A."/>
            <person name="Ishii H."/>
            <person name="Satoh N."/>
            <person name="Nishiyama T."/>
            <person name="Hasebe M."/>
            <person name="Maruyama T."/>
            <person name="Minagawa J."/>
            <person name="Obokata J."/>
            <person name="Shigenobu S."/>
        </authorList>
    </citation>
    <scope>NUCLEOTIDE SEQUENCE [LARGE SCALE GENOMIC DNA]</scope>
</reference>
<keyword evidence="3" id="KW-1185">Reference proteome</keyword>
<name>A0AAV4IFJ0_9GAST</name>
<feature type="compositionally biased region" description="Basic and acidic residues" evidence="1">
    <location>
        <begin position="15"/>
        <end position="27"/>
    </location>
</feature>
<dbReference type="AlphaFoldDB" id="A0AAV4IFJ0"/>
<proteinExistence type="predicted"/>
<dbReference type="Proteomes" id="UP000762676">
    <property type="component" value="Unassembled WGS sequence"/>
</dbReference>
<organism evidence="2 3">
    <name type="scientific">Elysia marginata</name>
    <dbReference type="NCBI Taxonomy" id="1093978"/>
    <lineage>
        <taxon>Eukaryota</taxon>
        <taxon>Metazoa</taxon>
        <taxon>Spiralia</taxon>
        <taxon>Lophotrochozoa</taxon>
        <taxon>Mollusca</taxon>
        <taxon>Gastropoda</taxon>
        <taxon>Heterobranchia</taxon>
        <taxon>Euthyneura</taxon>
        <taxon>Panpulmonata</taxon>
        <taxon>Sacoglossa</taxon>
        <taxon>Placobranchoidea</taxon>
        <taxon>Plakobranchidae</taxon>
        <taxon>Elysia</taxon>
    </lineage>
</organism>
<accession>A0AAV4IFJ0</accession>
<gene>
    <name evidence="2" type="ORF">ElyMa_003016300</name>
</gene>
<evidence type="ECO:0000313" key="3">
    <source>
        <dbReference type="Proteomes" id="UP000762676"/>
    </source>
</evidence>
<evidence type="ECO:0000313" key="2">
    <source>
        <dbReference type="EMBL" id="GFS08520.1"/>
    </source>
</evidence>
<protein>
    <submittedName>
        <fullName evidence="2">Synapse-associated protein 1</fullName>
    </submittedName>
</protein>
<feature type="region of interest" description="Disordered" evidence="1">
    <location>
        <begin position="1"/>
        <end position="84"/>
    </location>
</feature>
<evidence type="ECO:0000256" key="1">
    <source>
        <dbReference type="SAM" id="MobiDB-lite"/>
    </source>
</evidence>
<comment type="caution">
    <text evidence="2">The sequence shown here is derived from an EMBL/GenBank/DDBJ whole genome shotgun (WGS) entry which is preliminary data.</text>
</comment>
<sequence length="132" mass="14799">MVTETSSSSSSPAQKKKEDAESKKQRQEEEEEEAELASSPPGQDEFVSDAFGESGLSEEEIRREMEQQMLGGASPGKDGELRDWKKDLEEKLLEQQVLALAEVGDAGCHGDDDLESEEWEKEIMEEIMEMKD</sequence>
<feature type="compositionally biased region" description="Low complexity" evidence="1">
    <location>
        <begin position="1"/>
        <end position="11"/>
    </location>
</feature>
<dbReference type="EMBL" id="BMAT01006219">
    <property type="protein sequence ID" value="GFS08520.1"/>
    <property type="molecule type" value="Genomic_DNA"/>
</dbReference>